<gene>
    <name evidence="1" type="ORF">COC42_12915</name>
</gene>
<reference evidence="1 2" key="1">
    <citation type="submission" date="2017-09" db="EMBL/GenBank/DDBJ databases">
        <title>Sphingomonas spermidinifaciens 9NM-10, whole genome shotgun sequence.</title>
        <authorList>
            <person name="Feng G."/>
            <person name="Zhu H."/>
        </authorList>
    </citation>
    <scope>NUCLEOTIDE SEQUENCE [LARGE SCALE GENOMIC DNA]</scope>
    <source>
        <strain evidence="1 2">9NM-10</strain>
    </source>
</reference>
<comment type="caution">
    <text evidence="1">The sequence shown here is derived from an EMBL/GenBank/DDBJ whole genome shotgun (WGS) entry which is preliminary data.</text>
</comment>
<sequence>MEPLYFVMAIMGCGDAGAVCEQARVEPIRYRTALECQAAMPEALARNSDLSFPEITGACQQQGMRMAKAKTRPRG</sequence>
<dbReference type="EMBL" id="NWMW01000002">
    <property type="protein sequence ID" value="PCD02818.1"/>
    <property type="molecule type" value="Genomic_DNA"/>
</dbReference>
<keyword evidence="2" id="KW-1185">Reference proteome</keyword>
<dbReference type="OrthoDB" id="7916376at2"/>
<accession>A0A2A4B500</accession>
<evidence type="ECO:0000313" key="2">
    <source>
        <dbReference type="Proteomes" id="UP000218366"/>
    </source>
</evidence>
<dbReference type="AlphaFoldDB" id="A0A2A4B500"/>
<protein>
    <submittedName>
        <fullName evidence="1">Uncharacterized protein</fullName>
    </submittedName>
</protein>
<evidence type="ECO:0000313" key="1">
    <source>
        <dbReference type="EMBL" id="PCD02818.1"/>
    </source>
</evidence>
<name>A0A2A4B500_9SPHN</name>
<dbReference type="Proteomes" id="UP000218366">
    <property type="component" value="Unassembled WGS sequence"/>
</dbReference>
<proteinExistence type="predicted"/>
<organism evidence="1 2">
    <name type="scientific">Sphingomonas spermidinifaciens</name>
    <dbReference type="NCBI Taxonomy" id="1141889"/>
    <lineage>
        <taxon>Bacteria</taxon>
        <taxon>Pseudomonadati</taxon>
        <taxon>Pseudomonadota</taxon>
        <taxon>Alphaproteobacteria</taxon>
        <taxon>Sphingomonadales</taxon>
        <taxon>Sphingomonadaceae</taxon>
        <taxon>Sphingomonas</taxon>
    </lineage>
</organism>